<dbReference type="Proteomes" id="UP000546917">
    <property type="component" value="Unassembled WGS sequence"/>
</dbReference>
<evidence type="ECO:0000313" key="3">
    <source>
        <dbReference type="EMBL" id="NOL60769.1"/>
    </source>
</evidence>
<feature type="transmembrane region" description="Helical" evidence="1">
    <location>
        <begin position="259"/>
        <end position="286"/>
    </location>
</feature>
<feature type="transmembrane region" description="Helical" evidence="1">
    <location>
        <begin position="20"/>
        <end position="39"/>
    </location>
</feature>
<keyword evidence="1" id="KW-1133">Transmembrane helix</keyword>
<feature type="transmembrane region" description="Helical" evidence="1">
    <location>
        <begin position="306"/>
        <end position="324"/>
    </location>
</feature>
<accession>A0A1V0N683</accession>
<feature type="transmembrane region" description="Helical" evidence="1">
    <location>
        <begin position="331"/>
        <end position="350"/>
    </location>
</feature>
<feature type="transmembrane region" description="Helical" evidence="1">
    <location>
        <begin position="136"/>
        <end position="157"/>
    </location>
</feature>
<evidence type="ECO:0000313" key="2">
    <source>
        <dbReference type="EMBL" id="ARD85627.1"/>
    </source>
</evidence>
<dbReference type="AlphaFoldDB" id="A0A1V0N683"/>
<name>A0A1V0N683_9ARCH</name>
<sequence length="369" mass="40451">MLNLHINNIGISGKEFNKILPIFSYSVATFFLMDFAFFINDIVTTLHFTYIESFILLGIPFIGRMVTPFVYSYVGKIGVPRLALLAITSMAIISFIMGYETTFIELFASRFIIGIFFGLATSAAIEVSSITGDRKIIGLTMGGWAIGWLMGAIFFMILGSWELVSIAGIVFAPALLFSRKHNIISPMLKKFHFDFSIKVFLVFLLGFTPAYVLEVVPSYLGPSSFTESIIAYSIAVFAYLLLPALIIRFSLKKTLFSSLIIVAISGIIFFATTNIVFAVLFTAFGLGVNSLLPIISRNMDIDANKIGPSMNFSAVAGFIFPVVLTIGNEALNSAIAVFVAAIFLLLFYSIEFGNHGSGSKSIKKLFSSH</sequence>
<feature type="transmembrane region" description="Helical" evidence="1">
    <location>
        <begin position="229"/>
        <end position="247"/>
    </location>
</feature>
<feature type="transmembrane region" description="Helical" evidence="1">
    <location>
        <begin position="163"/>
        <end position="178"/>
    </location>
</feature>
<reference evidence="3 5" key="2">
    <citation type="submission" date="2020-05" db="EMBL/GenBank/DDBJ databases">
        <authorList>
            <person name="Zhang R."/>
        </authorList>
    </citation>
    <scope>NUCLEOTIDE SEQUENCE [LARGE SCALE GENOMIC DNA]</scope>
    <source>
        <strain evidence="3 5">DSM 28986</strain>
    </source>
</reference>
<dbReference type="EMBL" id="CP015363">
    <property type="protein sequence ID" value="ARD85627.1"/>
    <property type="molecule type" value="Genomic_DNA"/>
</dbReference>
<dbReference type="InterPro" id="IPR036259">
    <property type="entry name" value="MFS_trans_sf"/>
</dbReference>
<protein>
    <submittedName>
        <fullName evidence="3">MFS transporter</fullName>
    </submittedName>
    <submittedName>
        <fullName evidence="2">Major facilitator superfamily permease</fullName>
    </submittedName>
</protein>
<feature type="transmembrane region" description="Helical" evidence="1">
    <location>
        <begin position="78"/>
        <end position="97"/>
    </location>
</feature>
<keyword evidence="4" id="KW-1185">Reference proteome</keyword>
<dbReference type="GeneID" id="84218411"/>
<dbReference type="OrthoDB" id="37025at2157"/>
<keyword evidence="1" id="KW-0812">Transmembrane</keyword>
<organism evidence="2 4">
    <name type="scientific">Ferroplasma acidiphilum</name>
    <dbReference type="NCBI Taxonomy" id="74969"/>
    <lineage>
        <taxon>Archaea</taxon>
        <taxon>Methanobacteriati</taxon>
        <taxon>Thermoplasmatota</taxon>
        <taxon>Thermoplasmata</taxon>
        <taxon>Thermoplasmatales</taxon>
        <taxon>Ferroplasmaceae</taxon>
        <taxon>Ferroplasma</taxon>
    </lineage>
</organism>
<dbReference type="KEGG" id="fai:FAD_1788"/>
<dbReference type="RefSeq" id="WP_081143090.1">
    <property type="nucleotide sequence ID" value="NZ_CP015363.1"/>
</dbReference>
<feature type="transmembrane region" description="Helical" evidence="1">
    <location>
        <begin position="199"/>
        <end position="217"/>
    </location>
</feature>
<evidence type="ECO:0000313" key="5">
    <source>
        <dbReference type="Proteomes" id="UP000546917"/>
    </source>
</evidence>
<dbReference type="Gene3D" id="1.20.1250.20">
    <property type="entry name" value="MFS general substrate transporter like domains"/>
    <property type="match status" value="1"/>
</dbReference>
<gene>
    <name evidence="2" type="ORF">FAD_1788</name>
    <name evidence="3" type="ORF">HLB00_08005</name>
</gene>
<dbReference type="SUPFAM" id="SSF103473">
    <property type="entry name" value="MFS general substrate transporter"/>
    <property type="match status" value="1"/>
</dbReference>
<dbReference type="EMBL" id="JABGBP010000298">
    <property type="protein sequence ID" value="NOL60769.1"/>
    <property type="molecule type" value="Genomic_DNA"/>
</dbReference>
<proteinExistence type="predicted"/>
<reference evidence="2 4" key="1">
    <citation type="submission" date="2011-10" db="EMBL/GenBank/DDBJ databases">
        <title>Metabolic and evolutionary patterns in the extreme acidophile Ferroplasma acidiphilum.</title>
        <authorList>
            <person name="Golyshina O.V."/>
            <person name="Kozyavkin S.A."/>
            <person name="Tatusov R.L."/>
            <person name="Slesarev A.I."/>
            <person name="Golyshin P.N."/>
        </authorList>
    </citation>
    <scope>NUCLEOTIDE SEQUENCE [LARGE SCALE GENOMIC DNA]</scope>
    <source>
        <strain evidence="2">Berkeley</strain>
        <strain evidence="4">Y</strain>
    </source>
</reference>
<dbReference type="Proteomes" id="UP000192050">
    <property type="component" value="Chromosome"/>
</dbReference>
<keyword evidence="1" id="KW-0472">Membrane</keyword>
<evidence type="ECO:0000256" key="1">
    <source>
        <dbReference type="SAM" id="Phobius"/>
    </source>
</evidence>
<feature type="transmembrane region" description="Helical" evidence="1">
    <location>
        <begin position="103"/>
        <end position="124"/>
    </location>
</feature>
<feature type="transmembrane region" description="Helical" evidence="1">
    <location>
        <begin position="45"/>
        <end position="66"/>
    </location>
</feature>
<evidence type="ECO:0000313" key="4">
    <source>
        <dbReference type="Proteomes" id="UP000192050"/>
    </source>
</evidence>